<dbReference type="EMBL" id="PUGF01000021">
    <property type="protein sequence ID" value="PRC91577.1"/>
    <property type="molecule type" value="Genomic_DNA"/>
</dbReference>
<proteinExistence type="predicted"/>
<feature type="chain" id="PRO_5015580839" evidence="1">
    <location>
        <begin position="21"/>
        <end position="253"/>
    </location>
</feature>
<dbReference type="Proteomes" id="UP000237839">
    <property type="component" value="Unassembled WGS sequence"/>
</dbReference>
<gene>
    <name evidence="2" type="ORF">S2091_3693</name>
</gene>
<accession>A0A2S9GV26</accession>
<evidence type="ECO:0000313" key="2">
    <source>
        <dbReference type="EMBL" id="PRC91577.1"/>
    </source>
</evidence>
<feature type="signal peptide" evidence="1">
    <location>
        <begin position="1"/>
        <end position="20"/>
    </location>
</feature>
<dbReference type="OrthoDB" id="9808254at2"/>
<dbReference type="InterPro" id="IPR036249">
    <property type="entry name" value="Thioredoxin-like_sf"/>
</dbReference>
<dbReference type="PANTHER" id="PTHR36057:SF1">
    <property type="entry name" value="LIPOPROTEIN LIPID ATTACHMENT SITE-LIKE PROTEIN, PUTATIVE (DUF1223)-RELATED"/>
    <property type="match status" value="1"/>
</dbReference>
<dbReference type="PANTHER" id="PTHR36057">
    <property type="match status" value="1"/>
</dbReference>
<evidence type="ECO:0000256" key="1">
    <source>
        <dbReference type="SAM" id="SignalP"/>
    </source>
</evidence>
<dbReference type="InterPro" id="IPR010634">
    <property type="entry name" value="DUF1223"/>
</dbReference>
<dbReference type="Gene3D" id="2.60.40.10">
    <property type="entry name" value="Immunoglobulins"/>
    <property type="match status" value="1"/>
</dbReference>
<protein>
    <submittedName>
        <fullName evidence="2">Putative secreted protein</fullName>
    </submittedName>
</protein>
<dbReference type="Pfam" id="PF06764">
    <property type="entry name" value="DUF1223"/>
    <property type="match status" value="1"/>
</dbReference>
<dbReference type="AlphaFoldDB" id="A0A2S9GV26"/>
<keyword evidence="1" id="KW-0732">Signal</keyword>
<sequence length="253" mass="28040">MKHLLFIVAVQFAWLTSSPAAEVCSKSSPSYTIALLELYTSEGCSSCPPADKTVKQLYQTPGLTADNVIPLALHVDYWDYIGWKDPYAQPLHTERQNYLSALSGSRTIYTPEFFIGGLEFRNWRSDLLRAVKTINRQPALASIDIKLEKNVTNKLTLQIDTKTSQASELHYVLVEQGLSSSVSAGENKGETLQHDAVARDWGTVIKLTPELQNTSLVHLNIPINSKQKNLSVVAFVQNPQGKILQALSLPLCN</sequence>
<name>A0A2S9GV26_9BURK</name>
<dbReference type="RefSeq" id="WP_105533443.1">
    <property type="nucleotide sequence ID" value="NZ_PUGF01000021.1"/>
</dbReference>
<dbReference type="SUPFAM" id="SSF52833">
    <property type="entry name" value="Thioredoxin-like"/>
    <property type="match status" value="1"/>
</dbReference>
<evidence type="ECO:0000313" key="3">
    <source>
        <dbReference type="Proteomes" id="UP000237839"/>
    </source>
</evidence>
<dbReference type="InterPro" id="IPR013783">
    <property type="entry name" value="Ig-like_fold"/>
</dbReference>
<keyword evidence="3" id="KW-1185">Reference proteome</keyword>
<reference evidence="2 3" key="1">
    <citation type="submission" date="2018-02" db="EMBL/GenBank/DDBJ databases">
        <title>Solimicrobium silvestre gen. nov., sp. nov., isolated from alpine forest soil.</title>
        <authorList>
            <person name="Margesin R."/>
            <person name="Albuquerque L."/>
            <person name="Zhang D.-C."/>
            <person name="Froufe H.J.C."/>
            <person name="Severino R."/>
            <person name="Roxo I."/>
            <person name="Egas C."/>
            <person name="Da Costa M.S."/>
        </authorList>
    </citation>
    <scope>NUCLEOTIDE SEQUENCE [LARGE SCALE GENOMIC DNA]</scope>
    <source>
        <strain evidence="2 3">S20-91</strain>
    </source>
</reference>
<comment type="caution">
    <text evidence="2">The sequence shown here is derived from an EMBL/GenBank/DDBJ whole genome shotgun (WGS) entry which is preliminary data.</text>
</comment>
<organism evidence="2 3">
    <name type="scientific">Solimicrobium silvestre</name>
    <dbReference type="NCBI Taxonomy" id="2099400"/>
    <lineage>
        <taxon>Bacteria</taxon>
        <taxon>Pseudomonadati</taxon>
        <taxon>Pseudomonadota</taxon>
        <taxon>Betaproteobacteria</taxon>
        <taxon>Burkholderiales</taxon>
        <taxon>Oxalobacteraceae</taxon>
        <taxon>Solimicrobium</taxon>
    </lineage>
</organism>